<keyword evidence="9" id="KW-0234">DNA repair</keyword>
<evidence type="ECO:0000256" key="14">
    <source>
        <dbReference type="ARBA" id="ARBA00041592"/>
    </source>
</evidence>
<reference evidence="18 19" key="1">
    <citation type="submission" date="2018-07" db="EMBL/GenBank/DDBJ databases">
        <title>Halioglobus sp. genome submission.</title>
        <authorList>
            <person name="Ye M.-Q."/>
            <person name="Du Z.-J."/>
        </authorList>
    </citation>
    <scope>NUCLEOTIDE SEQUENCE [LARGE SCALE GENOMIC DNA]</scope>
    <source>
        <strain evidence="18 19">U0301</strain>
    </source>
</reference>
<keyword evidence="8" id="KW-0460">Magnesium</keyword>
<feature type="domain" description="Nudix hydrolase" evidence="17">
    <location>
        <begin position="3"/>
        <end position="128"/>
    </location>
</feature>
<evidence type="ECO:0000256" key="4">
    <source>
        <dbReference type="ARBA" id="ARBA00022705"/>
    </source>
</evidence>
<dbReference type="InterPro" id="IPR047127">
    <property type="entry name" value="MutT-like"/>
</dbReference>
<evidence type="ECO:0000256" key="2">
    <source>
        <dbReference type="ARBA" id="ARBA00005582"/>
    </source>
</evidence>
<evidence type="ECO:0000256" key="13">
    <source>
        <dbReference type="ARBA" id="ARBA00040794"/>
    </source>
</evidence>
<dbReference type="Pfam" id="PF00293">
    <property type="entry name" value="NUDIX"/>
    <property type="match status" value="1"/>
</dbReference>
<dbReference type="CDD" id="cd03425">
    <property type="entry name" value="NUDIX_MutT_NudA_like"/>
    <property type="match status" value="1"/>
</dbReference>
<evidence type="ECO:0000313" key="18">
    <source>
        <dbReference type="EMBL" id="RLQ23878.1"/>
    </source>
</evidence>
<dbReference type="PROSITE" id="PS51462">
    <property type="entry name" value="NUDIX"/>
    <property type="match status" value="1"/>
</dbReference>
<evidence type="ECO:0000259" key="17">
    <source>
        <dbReference type="PROSITE" id="PS51462"/>
    </source>
</evidence>
<evidence type="ECO:0000256" key="5">
    <source>
        <dbReference type="ARBA" id="ARBA00022723"/>
    </source>
</evidence>
<dbReference type="GO" id="GO:0044715">
    <property type="term" value="F:8-oxo-dGDP phosphatase activity"/>
    <property type="evidence" value="ECO:0007669"/>
    <property type="project" value="TreeGrafter"/>
</dbReference>
<dbReference type="PRINTS" id="PR00502">
    <property type="entry name" value="NUDIXFAMILY"/>
</dbReference>
<evidence type="ECO:0000313" key="19">
    <source>
        <dbReference type="Proteomes" id="UP000265509"/>
    </source>
</evidence>
<dbReference type="Proteomes" id="UP000265509">
    <property type="component" value="Unassembled WGS sequence"/>
</dbReference>
<evidence type="ECO:0000256" key="9">
    <source>
        <dbReference type="ARBA" id="ARBA00023204"/>
    </source>
</evidence>
<dbReference type="GO" id="GO:0008413">
    <property type="term" value="F:8-oxo-7,8-dihydroguanosine triphosphate pyrophosphatase activity"/>
    <property type="evidence" value="ECO:0007669"/>
    <property type="project" value="TreeGrafter"/>
</dbReference>
<evidence type="ECO:0000256" key="1">
    <source>
        <dbReference type="ARBA" id="ARBA00001946"/>
    </source>
</evidence>
<evidence type="ECO:0000256" key="7">
    <source>
        <dbReference type="ARBA" id="ARBA00022801"/>
    </source>
</evidence>
<dbReference type="GO" id="GO:0044716">
    <property type="term" value="F:8-oxo-GDP phosphatase activity"/>
    <property type="evidence" value="ECO:0007669"/>
    <property type="project" value="TreeGrafter"/>
</dbReference>
<sequence>MNTCIDVAAAVILNNGKLFSAKRSSGMHLEGYWEFPGGKLEDGESPEQCLVRELEEELCVKAEIGRYIGESVYDYGTKIVRLLAYQVRILEGDIQLIDHEEFRWLTVEELDCIEWAPADVPLLALCREVMISK</sequence>
<comment type="catalytic activity">
    <reaction evidence="10">
        <text>8-oxo-dGTP + H2O = 8-oxo-dGMP + diphosphate + H(+)</text>
        <dbReference type="Rhea" id="RHEA:31575"/>
        <dbReference type="ChEBI" id="CHEBI:15377"/>
        <dbReference type="ChEBI" id="CHEBI:15378"/>
        <dbReference type="ChEBI" id="CHEBI:33019"/>
        <dbReference type="ChEBI" id="CHEBI:63224"/>
        <dbReference type="ChEBI" id="CHEBI:77896"/>
        <dbReference type="EC" id="3.6.1.55"/>
    </reaction>
</comment>
<comment type="cofactor">
    <cofactor evidence="1">
        <name>Mg(2+)</name>
        <dbReference type="ChEBI" id="CHEBI:18420"/>
    </cofactor>
</comment>
<comment type="catalytic activity">
    <reaction evidence="11">
        <text>8-oxo-GTP + H2O = 8-oxo-GMP + diphosphate + H(+)</text>
        <dbReference type="Rhea" id="RHEA:67616"/>
        <dbReference type="ChEBI" id="CHEBI:15377"/>
        <dbReference type="ChEBI" id="CHEBI:15378"/>
        <dbReference type="ChEBI" id="CHEBI:33019"/>
        <dbReference type="ChEBI" id="CHEBI:143553"/>
        <dbReference type="ChEBI" id="CHEBI:145694"/>
    </reaction>
</comment>
<organism evidence="18 19">
    <name type="scientific">Seongchinamella sediminis</name>
    <dbReference type="NCBI Taxonomy" id="2283635"/>
    <lineage>
        <taxon>Bacteria</taxon>
        <taxon>Pseudomonadati</taxon>
        <taxon>Pseudomonadota</taxon>
        <taxon>Gammaproteobacteria</taxon>
        <taxon>Cellvibrionales</taxon>
        <taxon>Halieaceae</taxon>
        <taxon>Seongchinamella</taxon>
    </lineage>
</organism>
<evidence type="ECO:0000256" key="10">
    <source>
        <dbReference type="ARBA" id="ARBA00035861"/>
    </source>
</evidence>
<evidence type="ECO:0000256" key="3">
    <source>
        <dbReference type="ARBA" id="ARBA00022457"/>
    </source>
</evidence>
<dbReference type="EC" id="3.6.1.55" evidence="12"/>
<protein>
    <recommendedName>
        <fullName evidence="13">8-oxo-dGTP diphosphatase</fullName>
        <ecNumber evidence="12">3.6.1.55</ecNumber>
    </recommendedName>
    <alternativeName>
        <fullName evidence="16">7,8-dihydro-8-oxoguanine-triphosphatase</fullName>
    </alternativeName>
    <alternativeName>
        <fullName evidence="15">Mutator protein MutT</fullName>
    </alternativeName>
    <alternativeName>
        <fullName evidence="14">dGTP pyrophosphohydrolase</fullName>
    </alternativeName>
</protein>
<comment type="similarity">
    <text evidence="2">Belongs to the Nudix hydrolase family.</text>
</comment>
<proteinExistence type="inferred from homology"/>
<dbReference type="GO" id="GO:0006260">
    <property type="term" value="P:DNA replication"/>
    <property type="evidence" value="ECO:0007669"/>
    <property type="project" value="UniProtKB-KW"/>
</dbReference>
<dbReference type="PANTHER" id="PTHR47707">
    <property type="entry name" value="8-OXO-DGTP DIPHOSPHATASE"/>
    <property type="match status" value="1"/>
</dbReference>
<dbReference type="OrthoDB" id="9810648at2"/>
<keyword evidence="19" id="KW-1185">Reference proteome</keyword>
<dbReference type="PANTHER" id="PTHR47707:SF1">
    <property type="entry name" value="NUDIX HYDROLASE FAMILY PROTEIN"/>
    <property type="match status" value="1"/>
</dbReference>
<keyword evidence="3" id="KW-0515">Mutator protein</keyword>
<dbReference type="SUPFAM" id="SSF55811">
    <property type="entry name" value="Nudix"/>
    <property type="match status" value="1"/>
</dbReference>
<dbReference type="GO" id="GO:0035539">
    <property type="term" value="F:8-oxo-7,8-dihydrodeoxyguanosine triphosphate pyrophosphatase activity"/>
    <property type="evidence" value="ECO:0007669"/>
    <property type="project" value="UniProtKB-EC"/>
</dbReference>
<dbReference type="InterPro" id="IPR020476">
    <property type="entry name" value="Nudix_hydrolase"/>
</dbReference>
<dbReference type="GO" id="GO:0046872">
    <property type="term" value="F:metal ion binding"/>
    <property type="evidence" value="ECO:0007669"/>
    <property type="project" value="UniProtKB-KW"/>
</dbReference>
<keyword evidence="5" id="KW-0479">Metal-binding</keyword>
<keyword evidence="7" id="KW-0378">Hydrolase</keyword>
<dbReference type="Gene3D" id="3.90.79.10">
    <property type="entry name" value="Nucleoside Triphosphate Pyrophosphohydrolase"/>
    <property type="match status" value="1"/>
</dbReference>
<dbReference type="AlphaFoldDB" id="A0A3L7E204"/>
<dbReference type="GO" id="GO:0006281">
    <property type="term" value="P:DNA repair"/>
    <property type="evidence" value="ECO:0007669"/>
    <property type="project" value="UniProtKB-KW"/>
</dbReference>
<keyword evidence="4" id="KW-0235">DNA replication</keyword>
<evidence type="ECO:0000256" key="12">
    <source>
        <dbReference type="ARBA" id="ARBA00038905"/>
    </source>
</evidence>
<keyword evidence="6" id="KW-0227">DNA damage</keyword>
<name>A0A3L7E204_9GAMM</name>
<comment type="caution">
    <text evidence="18">The sequence shown here is derived from an EMBL/GenBank/DDBJ whole genome shotgun (WGS) entry which is preliminary data.</text>
</comment>
<gene>
    <name evidence="18" type="ORF">DWB85_00210</name>
</gene>
<dbReference type="InterPro" id="IPR000086">
    <property type="entry name" value="NUDIX_hydrolase_dom"/>
</dbReference>
<dbReference type="EMBL" id="QRAN01000001">
    <property type="protein sequence ID" value="RLQ23878.1"/>
    <property type="molecule type" value="Genomic_DNA"/>
</dbReference>
<accession>A0A3L7E204</accession>
<evidence type="ECO:0000256" key="6">
    <source>
        <dbReference type="ARBA" id="ARBA00022763"/>
    </source>
</evidence>
<evidence type="ECO:0000256" key="8">
    <source>
        <dbReference type="ARBA" id="ARBA00022842"/>
    </source>
</evidence>
<evidence type="ECO:0000256" key="16">
    <source>
        <dbReference type="ARBA" id="ARBA00042798"/>
    </source>
</evidence>
<evidence type="ECO:0000256" key="15">
    <source>
        <dbReference type="ARBA" id="ARBA00041979"/>
    </source>
</evidence>
<evidence type="ECO:0000256" key="11">
    <source>
        <dbReference type="ARBA" id="ARBA00036904"/>
    </source>
</evidence>
<dbReference type="InterPro" id="IPR015797">
    <property type="entry name" value="NUDIX_hydrolase-like_dom_sf"/>
</dbReference>